<dbReference type="PROSITE" id="PS00216">
    <property type="entry name" value="SUGAR_TRANSPORT_1"/>
    <property type="match status" value="1"/>
</dbReference>
<sequence>MNKLTRLKNQFHPIVWVLLAGTVLARGAAFMSLPFLAIYLSKTANISPVLIGITIGMSPLAATIGGFVGGQLSDKFGRKVIMLVSLFGISFVFFGFSLASHPLAFSILNTCSGFLNSFFEPTSQALIADVTEKDKRMKAFSLRYTAINIGASAGPLMGAYFATVQANLTFLITGIIYLIYGVLLWMLMNRFKITSEPAGAKKASFKDSIYVLKDDKALRYFIIGGILIALGYSQIESNLPQHLEHTVKNGIALYSILLSINAVFVILMQLPISTFVEKFAVMKVMMAGAVFLCLGLLGFGFSFNWPTAIASMVALTIGEILIFPSSSVVIDKLAPDHLRGTYFGANQFRKIGQFIGPIFGGYLLKHIGGMDGFYLIALLTFLSVIFYNLGSRSKPIYRTIQVQK</sequence>
<evidence type="ECO:0000256" key="2">
    <source>
        <dbReference type="ARBA" id="ARBA00022448"/>
    </source>
</evidence>
<feature type="transmembrane region" description="Helical" evidence="7">
    <location>
        <begin position="284"/>
        <end position="303"/>
    </location>
</feature>
<dbReference type="InterPro" id="IPR036259">
    <property type="entry name" value="MFS_trans_sf"/>
</dbReference>
<name>A0A370GLW0_9BACI</name>
<feature type="transmembrane region" description="Helical" evidence="7">
    <location>
        <begin position="168"/>
        <end position="187"/>
    </location>
</feature>
<dbReference type="SUPFAM" id="SSF103473">
    <property type="entry name" value="MFS general substrate transporter"/>
    <property type="match status" value="1"/>
</dbReference>
<dbReference type="Pfam" id="PF07690">
    <property type="entry name" value="MFS_1"/>
    <property type="match status" value="1"/>
</dbReference>
<dbReference type="OrthoDB" id="8952229at2"/>
<dbReference type="Proteomes" id="UP000255326">
    <property type="component" value="Unassembled WGS sequence"/>
</dbReference>
<feature type="transmembrane region" description="Helical" evidence="7">
    <location>
        <begin position="217"/>
        <end position="235"/>
    </location>
</feature>
<dbReference type="InterPro" id="IPR005829">
    <property type="entry name" value="Sugar_transporter_CS"/>
</dbReference>
<reference evidence="9 10" key="1">
    <citation type="submission" date="2018-07" db="EMBL/GenBank/DDBJ databases">
        <title>Genomic Encyclopedia of Type Strains, Phase IV (KMG-IV): sequencing the most valuable type-strain genomes for metagenomic binning, comparative biology and taxonomic classification.</title>
        <authorList>
            <person name="Goeker M."/>
        </authorList>
    </citation>
    <scope>NUCLEOTIDE SEQUENCE [LARGE SCALE GENOMIC DNA]</scope>
    <source>
        <strain evidence="9 10">DSM 25281</strain>
    </source>
</reference>
<evidence type="ECO:0000256" key="1">
    <source>
        <dbReference type="ARBA" id="ARBA00004651"/>
    </source>
</evidence>
<keyword evidence="2" id="KW-0813">Transport</keyword>
<keyword evidence="3" id="KW-1003">Cell membrane</keyword>
<proteinExistence type="predicted"/>
<evidence type="ECO:0000313" key="10">
    <source>
        <dbReference type="Proteomes" id="UP000255326"/>
    </source>
</evidence>
<dbReference type="AlphaFoldDB" id="A0A370GLW0"/>
<feature type="transmembrane region" description="Helical" evidence="7">
    <location>
        <begin position="251"/>
        <end position="272"/>
    </location>
</feature>
<evidence type="ECO:0000256" key="6">
    <source>
        <dbReference type="ARBA" id="ARBA00023136"/>
    </source>
</evidence>
<dbReference type="GO" id="GO:0005886">
    <property type="term" value="C:plasma membrane"/>
    <property type="evidence" value="ECO:0007669"/>
    <property type="project" value="UniProtKB-SubCell"/>
</dbReference>
<accession>A0A370GLW0</accession>
<comment type="subcellular location">
    <subcellularLocation>
        <location evidence="1">Cell membrane</location>
        <topology evidence="1">Multi-pass membrane protein</topology>
    </subcellularLocation>
</comment>
<keyword evidence="10" id="KW-1185">Reference proteome</keyword>
<feature type="transmembrane region" description="Helical" evidence="7">
    <location>
        <begin position="351"/>
        <end position="367"/>
    </location>
</feature>
<keyword evidence="5 7" id="KW-1133">Transmembrane helix</keyword>
<dbReference type="RefSeq" id="WP_114745206.1">
    <property type="nucleotide sequence ID" value="NZ_QQAY01000003.1"/>
</dbReference>
<comment type="caution">
    <text evidence="9">The sequence shown here is derived from an EMBL/GenBank/DDBJ whole genome shotgun (WGS) entry which is preliminary data.</text>
</comment>
<evidence type="ECO:0000313" key="9">
    <source>
        <dbReference type="EMBL" id="RDI44340.1"/>
    </source>
</evidence>
<feature type="transmembrane region" description="Helical" evidence="7">
    <location>
        <begin position="12"/>
        <end position="40"/>
    </location>
</feature>
<feature type="transmembrane region" description="Helical" evidence="7">
    <location>
        <begin position="309"/>
        <end position="330"/>
    </location>
</feature>
<dbReference type="PANTHER" id="PTHR43414">
    <property type="entry name" value="MULTIDRUG RESISTANCE PROTEIN MDTG"/>
    <property type="match status" value="1"/>
</dbReference>
<organism evidence="9 10">
    <name type="scientific">Falsibacillus pallidus</name>
    <dbReference type="NCBI Taxonomy" id="493781"/>
    <lineage>
        <taxon>Bacteria</taxon>
        <taxon>Bacillati</taxon>
        <taxon>Bacillota</taxon>
        <taxon>Bacilli</taxon>
        <taxon>Bacillales</taxon>
        <taxon>Bacillaceae</taxon>
        <taxon>Falsibacillus</taxon>
    </lineage>
</organism>
<evidence type="ECO:0000256" key="5">
    <source>
        <dbReference type="ARBA" id="ARBA00022989"/>
    </source>
</evidence>
<dbReference type="Gene3D" id="1.20.1250.20">
    <property type="entry name" value="MFS general substrate transporter like domains"/>
    <property type="match status" value="1"/>
</dbReference>
<protein>
    <submittedName>
        <fullName evidence="9">Putative MFS family arabinose efflux permease</fullName>
    </submittedName>
</protein>
<keyword evidence="4 7" id="KW-0812">Transmembrane</keyword>
<evidence type="ECO:0000256" key="3">
    <source>
        <dbReference type="ARBA" id="ARBA00022475"/>
    </source>
</evidence>
<dbReference type="InterPro" id="IPR011701">
    <property type="entry name" value="MFS"/>
</dbReference>
<dbReference type="GO" id="GO:0022857">
    <property type="term" value="F:transmembrane transporter activity"/>
    <property type="evidence" value="ECO:0007669"/>
    <property type="project" value="InterPro"/>
</dbReference>
<evidence type="ECO:0000256" key="4">
    <source>
        <dbReference type="ARBA" id="ARBA00022692"/>
    </source>
</evidence>
<feature type="transmembrane region" description="Helical" evidence="7">
    <location>
        <begin position="46"/>
        <end position="68"/>
    </location>
</feature>
<feature type="transmembrane region" description="Helical" evidence="7">
    <location>
        <begin position="80"/>
        <end position="97"/>
    </location>
</feature>
<dbReference type="PANTHER" id="PTHR43414:SF1">
    <property type="entry name" value="PEPTIDE PERMEASE"/>
    <property type="match status" value="1"/>
</dbReference>
<dbReference type="PROSITE" id="PS50850">
    <property type="entry name" value="MFS"/>
    <property type="match status" value="1"/>
</dbReference>
<dbReference type="CDD" id="cd17329">
    <property type="entry name" value="MFS_MdtH_MDR_like"/>
    <property type="match status" value="1"/>
</dbReference>
<dbReference type="EMBL" id="QQAY01000003">
    <property type="protein sequence ID" value="RDI44340.1"/>
    <property type="molecule type" value="Genomic_DNA"/>
</dbReference>
<dbReference type="InterPro" id="IPR020846">
    <property type="entry name" value="MFS_dom"/>
</dbReference>
<evidence type="ECO:0000259" key="8">
    <source>
        <dbReference type="PROSITE" id="PS50850"/>
    </source>
</evidence>
<gene>
    <name evidence="9" type="ORF">DFR59_103412</name>
</gene>
<evidence type="ECO:0000256" key="7">
    <source>
        <dbReference type="SAM" id="Phobius"/>
    </source>
</evidence>
<feature type="transmembrane region" description="Helical" evidence="7">
    <location>
        <begin position="373"/>
        <end position="390"/>
    </location>
</feature>
<feature type="domain" description="Major facilitator superfamily (MFS) profile" evidence="8">
    <location>
        <begin position="13"/>
        <end position="395"/>
    </location>
</feature>
<keyword evidence="6 7" id="KW-0472">Membrane</keyword>